<evidence type="ECO:0000256" key="10">
    <source>
        <dbReference type="ARBA" id="ARBA00023284"/>
    </source>
</evidence>
<evidence type="ECO:0000256" key="4">
    <source>
        <dbReference type="ARBA" id="ARBA00022640"/>
    </source>
</evidence>
<organism evidence="18 19">
    <name type="scientific">Cavenderia fasciculata</name>
    <name type="common">Slime mold</name>
    <name type="synonym">Dictyostelium fasciculatum</name>
    <dbReference type="NCBI Taxonomy" id="261658"/>
    <lineage>
        <taxon>Eukaryota</taxon>
        <taxon>Amoebozoa</taxon>
        <taxon>Evosea</taxon>
        <taxon>Eumycetozoa</taxon>
        <taxon>Dictyostelia</taxon>
        <taxon>Acytosteliales</taxon>
        <taxon>Cavenderiaceae</taxon>
        <taxon>Cavenderia</taxon>
    </lineage>
</organism>
<keyword evidence="7" id="KW-0560">Oxidoreductase</keyword>
<keyword evidence="2" id="KW-0150">Chloroplast</keyword>
<dbReference type="Pfam" id="PF00578">
    <property type="entry name" value="AhpC-TSA"/>
    <property type="match status" value="1"/>
</dbReference>
<comment type="subcellular location">
    <subcellularLocation>
        <location evidence="14">Plastid</location>
        <location evidence="14">Chloroplast thylakoid</location>
    </subcellularLocation>
</comment>
<evidence type="ECO:0000256" key="14">
    <source>
        <dbReference type="ARBA" id="ARBA00046272"/>
    </source>
</evidence>
<dbReference type="GO" id="GO:0005737">
    <property type="term" value="C:cytoplasm"/>
    <property type="evidence" value="ECO:0007669"/>
    <property type="project" value="TreeGrafter"/>
</dbReference>
<feature type="transmembrane region" description="Helical" evidence="16">
    <location>
        <begin position="6"/>
        <end position="23"/>
    </location>
</feature>
<keyword evidence="4" id="KW-0934">Plastid</keyword>
<dbReference type="OrthoDB" id="16422at2759"/>
<dbReference type="CDD" id="cd03017">
    <property type="entry name" value="PRX_BCP"/>
    <property type="match status" value="1"/>
</dbReference>
<dbReference type="InterPro" id="IPR000866">
    <property type="entry name" value="AhpC/TSA"/>
</dbReference>
<sequence>MSFIIYSIVILLLSFYLYTIYTNKQQHYNMAKLKVGDDAPEFTSQDGNGNSVTLAQFKGKILVLYFYPKDETPGCTKEACSFRDSYEDFTKAGASVVGVSSDSKESHQKFSAKHRLPFTLLSDDGSLAKKYKVGKNLLVVPARTTFIIDQNSKIVSIHNSLFDAESHIKESLKVIEGLKSTTPTTTASDASAAN</sequence>
<dbReference type="InterPro" id="IPR050924">
    <property type="entry name" value="Peroxiredoxin_BCP/PrxQ"/>
</dbReference>
<reference evidence="19" key="1">
    <citation type="journal article" date="2011" name="Genome Res.">
        <title>Phylogeny-wide analysis of social amoeba genomes highlights ancient origins for complex intercellular communication.</title>
        <authorList>
            <person name="Heidel A.J."/>
            <person name="Lawal H.M."/>
            <person name="Felder M."/>
            <person name="Schilde C."/>
            <person name="Helps N.R."/>
            <person name="Tunggal B."/>
            <person name="Rivero F."/>
            <person name="John U."/>
            <person name="Schleicher M."/>
            <person name="Eichinger L."/>
            <person name="Platzer M."/>
            <person name="Noegel A.A."/>
            <person name="Schaap P."/>
            <person name="Gloeckner G."/>
        </authorList>
    </citation>
    <scope>NUCLEOTIDE SEQUENCE [LARGE SCALE GENOMIC DNA]</scope>
    <source>
        <strain evidence="19">SH3</strain>
    </source>
</reference>
<evidence type="ECO:0000256" key="9">
    <source>
        <dbReference type="ARBA" id="ARBA00023157"/>
    </source>
</evidence>
<dbReference type="InterPro" id="IPR036249">
    <property type="entry name" value="Thioredoxin-like_sf"/>
</dbReference>
<keyword evidence="3" id="KW-0575">Peroxidase</keyword>
<evidence type="ECO:0000256" key="13">
    <source>
        <dbReference type="ARBA" id="ARBA00042163"/>
    </source>
</evidence>
<keyword evidence="19" id="KW-1185">Reference proteome</keyword>
<protein>
    <recommendedName>
        <fullName evidence="1">thioredoxin-dependent peroxiredoxin</fullName>
        <ecNumber evidence="1">1.11.1.24</ecNumber>
    </recommendedName>
    <alternativeName>
        <fullName evidence="11">Thioredoxin peroxidase</fullName>
    </alternativeName>
    <alternativeName>
        <fullName evidence="13">Thioredoxin-dependent peroxiredoxin Q</fullName>
    </alternativeName>
</protein>
<evidence type="ECO:0000259" key="17">
    <source>
        <dbReference type="PROSITE" id="PS51352"/>
    </source>
</evidence>
<proteinExistence type="inferred from homology"/>
<evidence type="ECO:0000256" key="8">
    <source>
        <dbReference type="ARBA" id="ARBA00023078"/>
    </source>
</evidence>
<evidence type="ECO:0000256" key="7">
    <source>
        <dbReference type="ARBA" id="ARBA00023002"/>
    </source>
</evidence>
<dbReference type="PANTHER" id="PTHR42801">
    <property type="entry name" value="THIOREDOXIN-DEPENDENT PEROXIDE REDUCTASE"/>
    <property type="match status" value="1"/>
</dbReference>
<dbReference type="PANTHER" id="PTHR42801:SF4">
    <property type="entry name" value="AHPC_TSA FAMILY PROTEIN"/>
    <property type="match status" value="1"/>
</dbReference>
<dbReference type="Gene3D" id="3.40.30.10">
    <property type="entry name" value="Glutaredoxin"/>
    <property type="match status" value="1"/>
</dbReference>
<dbReference type="PROSITE" id="PS51352">
    <property type="entry name" value="THIOREDOXIN_2"/>
    <property type="match status" value="1"/>
</dbReference>
<keyword evidence="8" id="KW-0793">Thylakoid</keyword>
<gene>
    <name evidence="18" type="ORF">DFA_08158</name>
</gene>
<dbReference type="GO" id="GO:0034599">
    <property type="term" value="P:cellular response to oxidative stress"/>
    <property type="evidence" value="ECO:0007669"/>
    <property type="project" value="TreeGrafter"/>
</dbReference>
<keyword evidence="6" id="KW-0809">Transit peptide</keyword>
<evidence type="ECO:0000256" key="5">
    <source>
        <dbReference type="ARBA" id="ARBA00022862"/>
    </source>
</evidence>
<feature type="domain" description="Thioredoxin" evidence="17">
    <location>
        <begin position="33"/>
        <end position="180"/>
    </location>
</feature>
<dbReference type="GeneID" id="14869285"/>
<evidence type="ECO:0000256" key="1">
    <source>
        <dbReference type="ARBA" id="ARBA00013017"/>
    </source>
</evidence>
<dbReference type="KEGG" id="dfa:DFA_08158"/>
<evidence type="ECO:0000256" key="2">
    <source>
        <dbReference type="ARBA" id="ARBA00022528"/>
    </source>
</evidence>
<accession>F4Q5B5</accession>
<name>F4Q5B5_CACFS</name>
<dbReference type="EMBL" id="GL883021">
    <property type="protein sequence ID" value="EGG17174.1"/>
    <property type="molecule type" value="Genomic_DNA"/>
</dbReference>
<dbReference type="OMA" id="MNTHADR"/>
<keyword evidence="16" id="KW-0472">Membrane</keyword>
<evidence type="ECO:0000256" key="3">
    <source>
        <dbReference type="ARBA" id="ARBA00022559"/>
    </source>
</evidence>
<keyword evidence="5" id="KW-0049">Antioxidant</keyword>
<dbReference type="GO" id="GO:0045454">
    <property type="term" value="P:cell redox homeostasis"/>
    <property type="evidence" value="ECO:0007669"/>
    <property type="project" value="TreeGrafter"/>
</dbReference>
<keyword evidence="16" id="KW-1133">Transmembrane helix</keyword>
<dbReference type="STRING" id="1054147.F4Q5B5"/>
<evidence type="ECO:0000256" key="11">
    <source>
        <dbReference type="ARBA" id="ARBA00032824"/>
    </source>
</evidence>
<keyword evidence="9" id="KW-1015">Disulfide bond</keyword>
<dbReference type="AlphaFoldDB" id="F4Q5B5"/>
<evidence type="ECO:0000256" key="16">
    <source>
        <dbReference type="SAM" id="Phobius"/>
    </source>
</evidence>
<evidence type="ECO:0000313" key="18">
    <source>
        <dbReference type="EMBL" id="EGG17174.1"/>
    </source>
</evidence>
<evidence type="ECO:0000256" key="12">
    <source>
        <dbReference type="ARBA" id="ARBA00038489"/>
    </source>
</evidence>
<dbReference type="EC" id="1.11.1.24" evidence="1"/>
<evidence type="ECO:0000256" key="15">
    <source>
        <dbReference type="ARBA" id="ARBA00049091"/>
    </source>
</evidence>
<keyword evidence="10" id="KW-0676">Redox-active center</keyword>
<comment type="catalytic activity">
    <reaction evidence="15">
        <text>a hydroperoxide + [thioredoxin]-dithiol = an alcohol + [thioredoxin]-disulfide + H2O</text>
        <dbReference type="Rhea" id="RHEA:62620"/>
        <dbReference type="Rhea" id="RHEA-COMP:10698"/>
        <dbReference type="Rhea" id="RHEA-COMP:10700"/>
        <dbReference type="ChEBI" id="CHEBI:15377"/>
        <dbReference type="ChEBI" id="CHEBI:29950"/>
        <dbReference type="ChEBI" id="CHEBI:30879"/>
        <dbReference type="ChEBI" id="CHEBI:35924"/>
        <dbReference type="ChEBI" id="CHEBI:50058"/>
        <dbReference type="EC" id="1.11.1.24"/>
    </reaction>
</comment>
<dbReference type="FunFam" id="3.40.30.10:FF:000122">
    <property type="entry name" value="Peroxiredoxin Q chloroplastic"/>
    <property type="match status" value="1"/>
</dbReference>
<dbReference type="Proteomes" id="UP000007797">
    <property type="component" value="Unassembled WGS sequence"/>
</dbReference>
<dbReference type="InterPro" id="IPR013766">
    <property type="entry name" value="Thioredoxin_domain"/>
</dbReference>
<evidence type="ECO:0000256" key="6">
    <source>
        <dbReference type="ARBA" id="ARBA00022946"/>
    </source>
</evidence>
<comment type="similarity">
    <text evidence="12">Belongs to the peroxiredoxin family. BCP/PrxQ subfamily.</text>
</comment>
<keyword evidence="16" id="KW-0812">Transmembrane</keyword>
<evidence type="ECO:0000313" key="19">
    <source>
        <dbReference type="Proteomes" id="UP000007797"/>
    </source>
</evidence>
<dbReference type="SUPFAM" id="SSF52833">
    <property type="entry name" value="Thioredoxin-like"/>
    <property type="match status" value="1"/>
</dbReference>
<dbReference type="GO" id="GO:0008379">
    <property type="term" value="F:thioredoxin peroxidase activity"/>
    <property type="evidence" value="ECO:0007669"/>
    <property type="project" value="TreeGrafter"/>
</dbReference>
<dbReference type="RefSeq" id="XP_004355658.1">
    <property type="nucleotide sequence ID" value="XM_004355605.1"/>
</dbReference>